<proteinExistence type="predicted"/>
<feature type="transmembrane region" description="Helical" evidence="1">
    <location>
        <begin position="253"/>
        <end position="271"/>
    </location>
</feature>
<dbReference type="AlphaFoldDB" id="N6WTF2"/>
<dbReference type="Proteomes" id="UP000013165">
    <property type="component" value="Unassembled WGS sequence"/>
</dbReference>
<dbReference type="PANTHER" id="PTHR43685:SF2">
    <property type="entry name" value="GLYCOSYLTRANSFERASE 2-LIKE DOMAIN-CONTAINING PROTEIN"/>
    <property type="match status" value="1"/>
</dbReference>
<keyword evidence="4" id="KW-1185">Reference proteome</keyword>
<comment type="caution">
    <text evidence="3">The sequence shown here is derived from an EMBL/GenBank/DDBJ whole genome shotgun (WGS) entry which is preliminary data.</text>
</comment>
<evidence type="ECO:0000313" key="3">
    <source>
        <dbReference type="EMBL" id="ENO14302.2"/>
    </source>
</evidence>
<dbReference type="RefSeq" id="WP_081614628.1">
    <property type="nucleotide sequence ID" value="NZ_AP028878.1"/>
</dbReference>
<dbReference type="InterPro" id="IPR050834">
    <property type="entry name" value="Glycosyltransf_2"/>
</dbReference>
<gene>
    <name evidence="3" type="ORF">J057_22950</name>
</gene>
<keyword evidence="1" id="KW-0812">Transmembrane</keyword>
<name>N6WTF2_9GAMM</name>
<organism evidence="3 4">
    <name type="scientific">Marinobacter nanhaiticus D15-8W</name>
    <dbReference type="NCBI Taxonomy" id="626887"/>
    <lineage>
        <taxon>Bacteria</taxon>
        <taxon>Pseudomonadati</taxon>
        <taxon>Pseudomonadota</taxon>
        <taxon>Gammaproteobacteria</taxon>
        <taxon>Pseudomonadales</taxon>
        <taxon>Marinobacteraceae</taxon>
        <taxon>Marinobacter</taxon>
    </lineage>
</organism>
<evidence type="ECO:0000259" key="2">
    <source>
        <dbReference type="Pfam" id="PF00535"/>
    </source>
</evidence>
<keyword evidence="1" id="KW-0472">Membrane</keyword>
<feature type="transmembrane region" description="Helical" evidence="1">
    <location>
        <begin position="228"/>
        <end position="247"/>
    </location>
</feature>
<dbReference type="Pfam" id="PF00535">
    <property type="entry name" value="Glycos_transf_2"/>
    <property type="match status" value="1"/>
</dbReference>
<accession>N6WTF2</accession>
<dbReference type="HOGENOM" id="CLU_905391_0_0_6"/>
<dbReference type="STRING" id="626887.J057_22950"/>
<feature type="domain" description="Glycosyltransferase 2-like" evidence="2">
    <location>
        <begin position="11"/>
        <end position="131"/>
    </location>
</feature>
<dbReference type="InterPro" id="IPR029044">
    <property type="entry name" value="Nucleotide-diphossugar_trans"/>
</dbReference>
<evidence type="ECO:0000256" key="1">
    <source>
        <dbReference type="SAM" id="Phobius"/>
    </source>
</evidence>
<dbReference type="eggNOG" id="COG1215">
    <property type="taxonomic scope" value="Bacteria"/>
</dbReference>
<dbReference type="Gene3D" id="3.90.550.10">
    <property type="entry name" value="Spore Coat Polysaccharide Biosynthesis Protein SpsA, Chain A"/>
    <property type="match status" value="1"/>
</dbReference>
<keyword evidence="3" id="KW-0808">Transferase</keyword>
<reference evidence="3 4" key="1">
    <citation type="journal article" date="2013" name="Genome Announc.">
        <title>Genome Sequence of the Polycyclic Aromatic Hydrocarbon-Degrading Bacterium Strain Marinobacter nanhaiticus D15-8WT.</title>
        <authorList>
            <person name="Cui Z."/>
            <person name="Gao W."/>
            <person name="Li Q."/>
            <person name="Xu G."/>
            <person name="Zheng L."/>
        </authorList>
    </citation>
    <scope>NUCLEOTIDE SEQUENCE [LARGE SCALE GENOMIC DNA]</scope>
    <source>
        <strain evidence="3 4">D15-8W</strain>
    </source>
</reference>
<dbReference type="SUPFAM" id="SSF53448">
    <property type="entry name" value="Nucleotide-diphospho-sugar transferases"/>
    <property type="match status" value="1"/>
</dbReference>
<dbReference type="PATRIC" id="fig|626887.3.peg.4589"/>
<dbReference type="GO" id="GO:0016740">
    <property type="term" value="F:transferase activity"/>
    <property type="evidence" value="ECO:0007669"/>
    <property type="project" value="UniProtKB-KW"/>
</dbReference>
<keyword evidence="1" id="KW-1133">Transmembrane helix</keyword>
<sequence>MDRFVPNRFQVIVPFFEDHDTLPDLIESLVLVGVEPASISVVLSGPRRNIFEIRDRYKIELICSDGPLTPSQARNLGGKRATADYIAFLDADTVVTESWADALNEVASQSAVLLTGDTCHISRDPSWIEKSWFSQIEKLKSSYINGANIIVKRSFFLELNGFDEDLETGEDYDFSIRASKLGVEPKLDDRFFVYHEGYPKTAKEFYRREKWHATGDLGSFSAFFKSKVMWASTLYIFCLFVLIAAALTFQPEYFLIAILIMFFISISLTLYKFGWNKAVLTNSVIMNIYLGGRGMALAKKLLKPSTFFRKPSLNPK</sequence>
<protein>
    <submittedName>
        <fullName evidence="3">Glycosyltransferase</fullName>
    </submittedName>
</protein>
<dbReference type="InterPro" id="IPR001173">
    <property type="entry name" value="Glyco_trans_2-like"/>
</dbReference>
<dbReference type="PANTHER" id="PTHR43685">
    <property type="entry name" value="GLYCOSYLTRANSFERASE"/>
    <property type="match status" value="1"/>
</dbReference>
<evidence type="ECO:0000313" key="4">
    <source>
        <dbReference type="Proteomes" id="UP000013165"/>
    </source>
</evidence>
<dbReference type="OrthoDB" id="9069044at2"/>
<dbReference type="EMBL" id="APLQ01000014">
    <property type="protein sequence ID" value="ENO14302.2"/>
    <property type="molecule type" value="Genomic_DNA"/>
</dbReference>